<dbReference type="PANTHER" id="PTHR47074">
    <property type="entry name" value="BNAC02G40300D PROTEIN"/>
    <property type="match status" value="1"/>
</dbReference>
<dbReference type="SUPFAM" id="SSF53098">
    <property type="entry name" value="Ribonuclease H-like"/>
    <property type="match status" value="1"/>
</dbReference>
<dbReference type="Proteomes" id="UP001632038">
    <property type="component" value="Unassembled WGS sequence"/>
</dbReference>
<reference evidence="3" key="1">
    <citation type="journal article" date="2024" name="IScience">
        <title>Strigolactones Initiate the Formation of Haustorium-like Structures in Castilleja.</title>
        <authorList>
            <person name="Buerger M."/>
            <person name="Peterson D."/>
            <person name="Chory J."/>
        </authorList>
    </citation>
    <scope>NUCLEOTIDE SEQUENCE [LARGE SCALE GENOMIC DNA]</scope>
</reference>
<dbReference type="InterPro" id="IPR052929">
    <property type="entry name" value="RNase_H-like_EbsB-rel"/>
</dbReference>
<dbReference type="CDD" id="cd06222">
    <property type="entry name" value="RNase_H_like"/>
    <property type="match status" value="1"/>
</dbReference>
<accession>A0ABD3E2N9</accession>
<name>A0ABD3E2N9_9LAMI</name>
<dbReference type="PANTHER" id="PTHR47074:SF11">
    <property type="entry name" value="REVERSE TRANSCRIPTASE-LIKE PROTEIN"/>
    <property type="match status" value="1"/>
</dbReference>
<evidence type="ECO:0000313" key="2">
    <source>
        <dbReference type="EMBL" id="KAL3648648.1"/>
    </source>
</evidence>
<dbReference type="InterPro" id="IPR036397">
    <property type="entry name" value="RNaseH_sf"/>
</dbReference>
<keyword evidence="3" id="KW-1185">Reference proteome</keyword>
<sequence>MDLIAKGAIYQRFLPHKSNSHWNSIIKQGQIKNKIPQAWTPPPVGFLKINADSTYKNGDAMAGLVVRNHNDTFLHASTHNHLCLDSNVAEGLALLDACYLLINLDIKEAIIESDSLVVISYILSNGSDCSWNLHPIIEKIRRCWNGWPSWVFKFASAHSLAKWALFCNFEGYVPLNLIPISVFCDRGHPLVNSI</sequence>
<dbReference type="InterPro" id="IPR002156">
    <property type="entry name" value="RNaseH_domain"/>
</dbReference>
<proteinExistence type="predicted"/>
<dbReference type="InterPro" id="IPR012337">
    <property type="entry name" value="RNaseH-like_sf"/>
</dbReference>
<evidence type="ECO:0000313" key="3">
    <source>
        <dbReference type="Proteomes" id="UP001632038"/>
    </source>
</evidence>
<comment type="caution">
    <text evidence="2">The sequence shown here is derived from an EMBL/GenBank/DDBJ whole genome shotgun (WGS) entry which is preliminary data.</text>
</comment>
<dbReference type="Pfam" id="PF13456">
    <property type="entry name" value="RVT_3"/>
    <property type="match status" value="1"/>
</dbReference>
<protein>
    <recommendedName>
        <fullName evidence="1">RNase H type-1 domain-containing protein</fullName>
    </recommendedName>
</protein>
<gene>
    <name evidence="2" type="ORF">CASFOL_005051</name>
</gene>
<feature type="domain" description="RNase H type-1" evidence="1">
    <location>
        <begin position="51"/>
        <end position="155"/>
    </location>
</feature>
<organism evidence="2 3">
    <name type="scientific">Castilleja foliolosa</name>
    <dbReference type="NCBI Taxonomy" id="1961234"/>
    <lineage>
        <taxon>Eukaryota</taxon>
        <taxon>Viridiplantae</taxon>
        <taxon>Streptophyta</taxon>
        <taxon>Embryophyta</taxon>
        <taxon>Tracheophyta</taxon>
        <taxon>Spermatophyta</taxon>
        <taxon>Magnoliopsida</taxon>
        <taxon>eudicotyledons</taxon>
        <taxon>Gunneridae</taxon>
        <taxon>Pentapetalae</taxon>
        <taxon>asterids</taxon>
        <taxon>lamiids</taxon>
        <taxon>Lamiales</taxon>
        <taxon>Orobanchaceae</taxon>
        <taxon>Pedicularideae</taxon>
        <taxon>Castillejinae</taxon>
        <taxon>Castilleja</taxon>
    </lineage>
</organism>
<dbReference type="Gene3D" id="3.30.420.10">
    <property type="entry name" value="Ribonuclease H-like superfamily/Ribonuclease H"/>
    <property type="match status" value="1"/>
</dbReference>
<dbReference type="AlphaFoldDB" id="A0ABD3E2N9"/>
<dbReference type="InterPro" id="IPR044730">
    <property type="entry name" value="RNase_H-like_dom_plant"/>
</dbReference>
<evidence type="ECO:0000259" key="1">
    <source>
        <dbReference type="Pfam" id="PF13456"/>
    </source>
</evidence>
<dbReference type="EMBL" id="JAVIJP010000007">
    <property type="protein sequence ID" value="KAL3648648.1"/>
    <property type="molecule type" value="Genomic_DNA"/>
</dbReference>